<keyword evidence="2" id="KW-0732">Signal</keyword>
<dbReference type="AlphaFoldDB" id="A0A4R1XAP5"/>
<comment type="caution">
    <text evidence="3">The sequence shown here is derived from an EMBL/GenBank/DDBJ whole genome shotgun (WGS) entry which is preliminary data.</text>
</comment>
<sequence>MLNIKSALIIALVSSAFILTACSKKEPAQTTETPASEVAVSEPAAISGEQPVSDAEVAPVEPVPAEQTEAIASLDKPSN</sequence>
<dbReference type="Proteomes" id="UP000294963">
    <property type="component" value="Unassembled WGS sequence"/>
</dbReference>
<proteinExistence type="predicted"/>
<evidence type="ECO:0000256" key="1">
    <source>
        <dbReference type="SAM" id="MobiDB-lite"/>
    </source>
</evidence>
<evidence type="ECO:0000313" key="4">
    <source>
        <dbReference type="Proteomes" id="UP000294963"/>
    </source>
</evidence>
<protein>
    <recommendedName>
        <fullName evidence="5">Lipoprotein</fullName>
    </recommendedName>
</protein>
<reference evidence="3 4" key="1">
    <citation type="submission" date="2019-03" db="EMBL/GenBank/DDBJ databases">
        <title>Genomic analyses of the natural microbiome of Caenorhabditis elegans.</title>
        <authorList>
            <person name="Samuel B."/>
        </authorList>
    </citation>
    <scope>NUCLEOTIDE SEQUENCE [LARGE SCALE GENOMIC DNA]</scope>
    <source>
        <strain evidence="3 4">JUb89</strain>
    </source>
</reference>
<feature type="compositionally biased region" description="Low complexity" evidence="1">
    <location>
        <begin position="55"/>
        <end position="66"/>
    </location>
</feature>
<evidence type="ECO:0000256" key="2">
    <source>
        <dbReference type="SAM" id="SignalP"/>
    </source>
</evidence>
<feature type="signal peptide" evidence="2">
    <location>
        <begin position="1"/>
        <end position="21"/>
    </location>
</feature>
<name>A0A4R1XAP5_ACICA</name>
<accession>A0A4R1XAP5</accession>
<feature type="region of interest" description="Disordered" evidence="1">
    <location>
        <begin position="25"/>
        <end position="79"/>
    </location>
</feature>
<feature type="chain" id="PRO_5020961007" description="Lipoprotein" evidence="2">
    <location>
        <begin position="22"/>
        <end position="79"/>
    </location>
</feature>
<evidence type="ECO:0008006" key="5">
    <source>
        <dbReference type="Google" id="ProtNLM"/>
    </source>
</evidence>
<gene>
    <name evidence="3" type="ORF">EC844_1422</name>
</gene>
<dbReference type="EMBL" id="SLVJ01000042">
    <property type="protein sequence ID" value="TCM59492.1"/>
    <property type="molecule type" value="Genomic_DNA"/>
</dbReference>
<evidence type="ECO:0000313" key="3">
    <source>
        <dbReference type="EMBL" id="TCM59492.1"/>
    </source>
</evidence>
<dbReference type="PROSITE" id="PS51257">
    <property type="entry name" value="PROKAR_LIPOPROTEIN"/>
    <property type="match status" value="1"/>
</dbReference>
<organism evidence="3 4">
    <name type="scientific">Acinetobacter calcoaceticus</name>
    <dbReference type="NCBI Taxonomy" id="471"/>
    <lineage>
        <taxon>Bacteria</taxon>
        <taxon>Pseudomonadati</taxon>
        <taxon>Pseudomonadota</taxon>
        <taxon>Gammaproteobacteria</taxon>
        <taxon>Moraxellales</taxon>
        <taxon>Moraxellaceae</taxon>
        <taxon>Acinetobacter</taxon>
        <taxon>Acinetobacter calcoaceticus/baumannii complex</taxon>
    </lineage>
</organism>
<keyword evidence="4" id="KW-1185">Reference proteome</keyword>